<reference evidence="4" key="2">
    <citation type="submission" date="2013-12" db="EMBL/GenBank/DDBJ databases">
        <authorList>
            <person name="Yu Y."/>
            <person name="Lee S."/>
            <person name="de Baynast K."/>
            <person name="Wissotski M."/>
            <person name="Liu L."/>
            <person name="Talag J."/>
            <person name="Goicoechea J."/>
            <person name="Angelova A."/>
            <person name="Jetty R."/>
            <person name="Kudrna D."/>
            <person name="Golser W."/>
            <person name="Rivera L."/>
            <person name="Zhang J."/>
            <person name="Wing R."/>
        </authorList>
    </citation>
    <scope>NUCLEOTIDE SEQUENCE</scope>
</reference>
<organism evidence="3 4">
    <name type="scientific">Leersia perrieri</name>
    <dbReference type="NCBI Taxonomy" id="77586"/>
    <lineage>
        <taxon>Eukaryota</taxon>
        <taxon>Viridiplantae</taxon>
        <taxon>Streptophyta</taxon>
        <taxon>Embryophyta</taxon>
        <taxon>Tracheophyta</taxon>
        <taxon>Spermatophyta</taxon>
        <taxon>Magnoliopsida</taxon>
        <taxon>Liliopsida</taxon>
        <taxon>Poales</taxon>
        <taxon>Poaceae</taxon>
        <taxon>BOP clade</taxon>
        <taxon>Oryzoideae</taxon>
        <taxon>Oryzeae</taxon>
        <taxon>Oryzinae</taxon>
        <taxon>Leersia</taxon>
    </lineage>
</organism>
<dbReference type="PANTHER" id="PTHR33065:SF61">
    <property type="entry name" value="EXPRESSED PROTEIN"/>
    <property type="match status" value="1"/>
</dbReference>
<dbReference type="InterPro" id="IPR046533">
    <property type="entry name" value="DUF6598"/>
</dbReference>
<accession>A0A0D9XKS8</accession>
<feature type="domain" description="DUF6598" evidence="2">
    <location>
        <begin position="127"/>
        <end position="352"/>
    </location>
</feature>
<dbReference type="AlphaFoldDB" id="A0A0D9XKS8"/>
<evidence type="ECO:0000259" key="2">
    <source>
        <dbReference type="Pfam" id="PF20241"/>
    </source>
</evidence>
<reference evidence="3 4" key="1">
    <citation type="submission" date="2012-08" db="EMBL/GenBank/DDBJ databases">
        <title>Oryza genome evolution.</title>
        <authorList>
            <person name="Wing R.A."/>
        </authorList>
    </citation>
    <scope>NUCLEOTIDE SEQUENCE</scope>
</reference>
<dbReference type="Pfam" id="PF20241">
    <property type="entry name" value="DUF6598"/>
    <property type="match status" value="1"/>
</dbReference>
<protein>
    <recommendedName>
        <fullName evidence="2">DUF6598 domain-containing protein</fullName>
    </recommendedName>
</protein>
<dbReference type="PANTHER" id="PTHR33065">
    <property type="entry name" value="OS07G0486400 PROTEIN"/>
    <property type="match status" value="1"/>
</dbReference>
<evidence type="ECO:0000256" key="1">
    <source>
        <dbReference type="SAM" id="MobiDB-lite"/>
    </source>
</evidence>
<name>A0A0D9XKS8_9ORYZ</name>
<dbReference type="eggNOG" id="ENOG502R3B0">
    <property type="taxonomic scope" value="Eukaryota"/>
</dbReference>
<reference evidence="3" key="3">
    <citation type="submission" date="2015-04" db="UniProtKB">
        <authorList>
            <consortium name="EnsemblPlants"/>
        </authorList>
    </citation>
    <scope>IDENTIFICATION</scope>
</reference>
<feature type="region of interest" description="Disordered" evidence="1">
    <location>
        <begin position="1"/>
        <end position="51"/>
    </location>
</feature>
<proteinExistence type="predicted"/>
<dbReference type="HOGENOM" id="CLU_030845_0_0_1"/>
<sequence length="444" mass="49810">MGEDKVEAAGTETRDEEEDAEMKRGRELGLMEGGASRKKREPEAEWPPGLPSLEWCQKVKENYEKRVAENPDEDWFDPVVKEARDYRKWWEYMSCSMFGPFDKITDIPAMRYTDDPDVPSDASEKDTLQIFSVKITETKQDFQWPIHVFGMSAVRDTIDHHRNIIFNRTRDDCQILTKENPYLLLTGPSRVVAVCDFVDFEAVLKVKGSVESEDKDLSLIGGRLTQYKSNLSTVELTYGYFVESVEATISVQVIDGSWSDGFSAQFTAHTSSLKHNKILLLDSGYDNLAVNADGIIELSRRVVSVELEGELKVSVVANGDNSRVQAEIGFIPDDDDRSSAELNVGFCKMEVTAACGGLLLDVGDGKRCVVSAEFEGELGNSVVAFGCDRIWEIVHTYEGRYCVDLDVGFCKMEITVAGHSLPCIDPDLRVRLYRTYSGLHIRLA</sequence>
<dbReference type="Gramene" id="LPERR10G10140.1">
    <property type="protein sequence ID" value="LPERR10G10140.1"/>
    <property type="gene ID" value="LPERR10G10140"/>
</dbReference>
<keyword evidence="4" id="KW-1185">Reference proteome</keyword>
<dbReference type="STRING" id="77586.A0A0D9XKS8"/>
<dbReference type="Proteomes" id="UP000032180">
    <property type="component" value="Chromosome 10"/>
</dbReference>
<evidence type="ECO:0000313" key="3">
    <source>
        <dbReference type="EnsemblPlants" id="LPERR10G10140.1"/>
    </source>
</evidence>
<evidence type="ECO:0000313" key="4">
    <source>
        <dbReference type="Proteomes" id="UP000032180"/>
    </source>
</evidence>
<dbReference type="EnsemblPlants" id="LPERR10G10140.1">
    <property type="protein sequence ID" value="LPERR10G10140.1"/>
    <property type="gene ID" value="LPERR10G10140"/>
</dbReference>